<evidence type="ECO:0000313" key="1">
    <source>
        <dbReference type="EMBL" id="TDY56715.1"/>
    </source>
</evidence>
<evidence type="ECO:0000313" key="2">
    <source>
        <dbReference type="Proteomes" id="UP000295066"/>
    </source>
</evidence>
<name>A0A4R8M6B3_9BACT</name>
<accession>A0A4R8M6B3</accession>
<protein>
    <submittedName>
        <fullName evidence="1">Uncharacterized protein</fullName>
    </submittedName>
</protein>
<sequence>MSEENVRAVIPSLSRKTGWFSHTAYTLVVTDERMLFVHEDPKEASAFAKEAAAKAKAEGKGFFGRWGAVLSSGYDYVRNYWDMPVEEIAARGKESIAIPLGRLRSVRIIKKLVYDKNQEMDVFECSLAVEHTGEKLTFSLRGNEKNVREALQSALGEVFRA</sequence>
<organism evidence="1 2">
    <name type="scientific">Aminivibrio pyruvatiphilus</name>
    <dbReference type="NCBI Taxonomy" id="1005740"/>
    <lineage>
        <taxon>Bacteria</taxon>
        <taxon>Thermotogati</taxon>
        <taxon>Synergistota</taxon>
        <taxon>Synergistia</taxon>
        <taxon>Synergistales</taxon>
        <taxon>Aminobacteriaceae</taxon>
        <taxon>Aminivibrio</taxon>
    </lineage>
</organism>
<dbReference type="AlphaFoldDB" id="A0A4R8M6B3"/>
<dbReference type="EMBL" id="SORI01000017">
    <property type="protein sequence ID" value="TDY56715.1"/>
    <property type="molecule type" value="Genomic_DNA"/>
</dbReference>
<dbReference type="Proteomes" id="UP000295066">
    <property type="component" value="Unassembled WGS sequence"/>
</dbReference>
<proteinExistence type="predicted"/>
<dbReference type="RefSeq" id="WP_133958389.1">
    <property type="nucleotide sequence ID" value="NZ_SORI01000017.1"/>
</dbReference>
<gene>
    <name evidence="1" type="ORF">C8D99_11716</name>
</gene>
<keyword evidence="2" id="KW-1185">Reference proteome</keyword>
<reference evidence="1 2" key="1">
    <citation type="submission" date="2019-03" db="EMBL/GenBank/DDBJ databases">
        <title>Genomic Encyclopedia of Type Strains, Phase IV (KMG-IV): sequencing the most valuable type-strain genomes for metagenomic binning, comparative biology and taxonomic classification.</title>
        <authorList>
            <person name="Goeker M."/>
        </authorList>
    </citation>
    <scope>NUCLEOTIDE SEQUENCE [LARGE SCALE GENOMIC DNA]</scope>
    <source>
        <strain evidence="1 2">DSM 25964</strain>
    </source>
</reference>
<comment type="caution">
    <text evidence="1">The sequence shown here is derived from an EMBL/GenBank/DDBJ whole genome shotgun (WGS) entry which is preliminary data.</text>
</comment>